<protein>
    <submittedName>
        <fullName evidence="1">Uncharacterized protein</fullName>
    </submittedName>
</protein>
<name>A0ABW4ZZC2_9BACL</name>
<keyword evidence="2" id="KW-1185">Reference proteome</keyword>
<evidence type="ECO:0000313" key="1">
    <source>
        <dbReference type="EMBL" id="MFD2171115.1"/>
    </source>
</evidence>
<dbReference type="Proteomes" id="UP001597343">
    <property type="component" value="Unassembled WGS sequence"/>
</dbReference>
<proteinExistence type="predicted"/>
<dbReference type="RefSeq" id="WP_386047670.1">
    <property type="nucleotide sequence ID" value="NZ_JBHUIO010000009.1"/>
</dbReference>
<reference evidence="2" key="1">
    <citation type="journal article" date="2019" name="Int. J. Syst. Evol. Microbiol.">
        <title>The Global Catalogue of Microorganisms (GCM) 10K type strain sequencing project: providing services to taxonomists for standard genome sequencing and annotation.</title>
        <authorList>
            <consortium name="The Broad Institute Genomics Platform"/>
            <consortium name="The Broad Institute Genome Sequencing Center for Infectious Disease"/>
            <person name="Wu L."/>
            <person name="Ma J."/>
        </authorList>
    </citation>
    <scope>NUCLEOTIDE SEQUENCE [LARGE SCALE GENOMIC DNA]</scope>
    <source>
        <strain evidence="2">CGMCC 1.13574</strain>
    </source>
</reference>
<comment type="caution">
    <text evidence="1">The sequence shown here is derived from an EMBL/GenBank/DDBJ whole genome shotgun (WGS) entry which is preliminary data.</text>
</comment>
<gene>
    <name evidence="1" type="ORF">ACFSOY_14200</name>
</gene>
<sequence length="62" mass="6884">MTKMLQVHTRNRISQAASLYSELHLCALQEDLQVFSSTCEVEQSGTLVQVAAVWAEKDGLAF</sequence>
<organism evidence="1 2">
    <name type="scientific">Tumebacillus lipolyticus</name>
    <dbReference type="NCBI Taxonomy" id="1280370"/>
    <lineage>
        <taxon>Bacteria</taxon>
        <taxon>Bacillati</taxon>
        <taxon>Bacillota</taxon>
        <taxon>Bacilli</taxon>
        <taxon>Bacillales</taxon>
        <taxon>Alicyclobacillaceae</taxon>
        <taxon>Tumebacillus</taxon>
    </lineage>
</organism>
<evidence type="ECO:0000313" key="2">
    <source>
        <dbReference type="Proteomes" id="UP001597343"/>
    </source>
</evidence>
<dbReference type="EMBL" id="JBHUIO010000009">
    <property type="protein sequence ID" value="MFD2171115.1"/>
    <property type="molecule type" value="Genomic_DNA"/>
</dbReference>
<accession>A0ABW4ZZC2</accession>